<dbReference type="InterPro" id="IPR034268">
    <property type="entry name" value="RBM25_RRM"/>
</dbReference>
<dbReference type="PANTHER" id="PTHR18806">
    <property type="entry name" value="RBM25 PROTEIN"/>
    <property type="match status" value="1"/>
</dbReference>
<evidence type="ECO:0000256" key="3">
    <source>
        <dbReference type="SAM" id="MobiDB-lite"/>
    </source>
</evidence>
<dbReference type="GO" id="GO:0003729">
    <property type="term" value="F:mRNA binding"/>
    <property type="evidence" value="ECO:0007669"/>
    <property type="project" value="TreeGrafter"/>
</dbReference>
<dbReference type="AlphaFoldDB" id="A0A1Y1L016"/>
<organism evidence="5">
    <name type="scientific">Photinus pyralis</name>
    <name type="common">Common eastern firefly</name>
    <name type="synonym">Lampyris pyralis</name>
    <dbReference type="NCBI Taxonomy" id="7054"/>
    <lineage>
        <taxon>Eukaryota</taxon>
        <taxon>Metazoa</taxon>
        <taxon>Ecdysozoa</taxon>
        <taxon>Arthropoda</taxon>
        <taxon>Hexapoda</taxon>
        <taxon>Insecta</taxon>
        <taxon>Pterygota</taxon>
        <taxon>Neoptera</taxon>
        <taxon>Endopterygota</taxon>
        <taxon>Coleoptera</taxon>
        <taxon>Polyphaga</taxon>
        <taxon>Elateriformia</taxon>
        <taxon>Elateroidea</taxon>
        <taxon>Lampyridae</taxon>
        <taxon>Lampyrinae</taxon>
        <taxon>Photinus</taxon>
    </lineage>
</organism>
<name>A0A1Y1L016_PHOPY</name>
<dbReference type="GO" id="GO:0000381">
    <property type="term" value="P:regulation of alternative mRNA splicing, via spliceosome"/>
    <property type="evidence" value="ECO:0007669"/>
    <property type="project" value="TreeGrafter"/>
</dbReference>
<dbReference type="SMART" id="SM00360">
    <property type="entry name" value="RRM"/>
    <property type="match status" value="1"/>
</dbReference>
<dbReference type="InterPro" id="IPR000504">
    <property type="entry name" value="RRM_dom"/>
</dbReference>
<dbReference type="EMBL" id="GEZM01068337">
    <property type="protein sequence ID" value="JAV66992.1"/>
    <property type="molecule type" value="Transcribed_RNA"/>
</dbReference>
<dbReference type="Gene3D" id="3.30.70.330">
    <property type="match status" value="1"/>
</dbReference>
<feature type="domain" description="RRM" evidence="4">
    <location>
        <begin position="71"/>
        <end position="136"/>
    </location>
</feature>
<dbReference type="InterPro" id="IPR035979">
    <property type="entry name" value="RBD_domain_sf"/>
</dbReference>
<protein>
    <recommendedName>
        <fullName evidence="4">RRM domain-containing protein</fullName>
    </recommendedName>
</protein>
<evidence type="ECO:0000256" key="2">
    <source>
        <dbReference type="SAM" id="Coils"/>
    </source>
</evidence>
<sequence length="281" mass="31658">MSYPTRPTLGIPMPGMAYMSMTAPPPLMPAVMPVPHMLPVQVTSTPQQIRAFPKLNATREQIKQLAGPAVTVFVGNITERAPDTMVRLILGACGHVISWKRVKAFGFCELAGPDAGLRTVRLLHDMPVGDRRLVAKVDAKTKTILDEYKERRKRQRAEQRGSSPLQDEPQDEDHLDEETLALDAVAVERIKQILIEHEDEMRNFEMKKEEEVLQKTNKVLDEADVEEEKRDLITREIGKFREIMKDMATAQSRLCTTCGAAETRRREGGDATQGEGERDRT</sequence>
<keyword evidence="2" id="KW-0175">Coiled coil</keyword>
<feature type="region of interest" description="Disordered" evidence="3">
    <location>
        <begin position="148"/>
        <end position="175"/>
    </location>
</feature>
<accession>A0A1Y1L016</accession>
<evidence type="ECO:0000313" key="5">
    <source>
        <dbReference type="EMBL" id="JAV66992.1"/>
    </source>
</evidence>
<dbReference type="SUPFAM" id="SSF54928">
    <property type="entry name" value="RNA-binding domain, RBD"/>
    <property type="match status" value="1"/>
</dbReference>
<dbReference type="GO" id="GO:0005681">
    <property type="term" value="C:spliceosomal complex"/>
    <property type="evidence" value="ECO:0007669"/>
    <property type="project" value="TreeGrafter"/>
</dbReference>
<keyword evidence="1" id="KW-0694">RNA-binding</keyword>
<proteinExistence type="predicted"/>
<reference evidence="5" key="1">
    <citation type="journal article" date="2016" name="Sci. Rep.">
        <title>Molecular characterization of firefly nuptial gifts: a multi-omics approach sheds light on postcopulatory sexual selection.</title>
        <authorList>
            <person name="Al-Wathiqui N."/>
            <person name="Fallon T.R."/>
            <person name="South A."/>
            <person name="Weng J.K."/>
            <person name="Lewis S.M."/>
        </authorList>
    </citation>
    <scope>NUCLEOTIDE SEQUENCE</scope>
</reference>
<dbReference type="PANTHER" id="PTHR18806:SF4">
    <property type="entry name" value="RNA-BINDING PROTEIN 25"/>
    <property type="match status" value="1"/>
</dbReference>
<evidence type="ECO:0000259" key="4">
    <source>
        <dbReference type="SMART" id="SM00360"/>
    </source>
</evidence>
<dbReference type="InterPro" id="IPR012677">
    <property type="entry name" value="Nucleotide-bd_a/b_plait_sf"/>
</dbReference>
<dbReference type="CDD" id="cd12446">
    <property type="entry name" value="RRM_RBM25"/>
    <property type="match status" value="1"/>
</dbReference>
<feature type="coiled-coil region" evidence="2">
    <location>
        <begin position="187"/>
        <end position="226"/>
    </location>
</feature>
<feature type="region of interest" description="Disordered" evidence="3">
    <location>
        <begin position="259"/>
        <end position="281"/>
    </location>
</feature>
<evidence type="ECO:0000256" key="1">
    <source>
        <dbReference type="ARBA" id="ARBA00022884"/>
    </source>
</evidence>
<dbReference type="InterPro" id="IPR052768">
    <property type="entry name" value="RBM25"/>
</dbReference>
<feature type="compositionally biased region" description="Basic and acidic residues" evidence="3">
    <location>
        <begin position="262"/>
        <end position="281"/>
    </location>
</feature>